<proteinExistence type="inferred from homology"/>
<accession>A0A4U8QB76</accession>
<evidence type="ECO:0000313" key="7">
    <source>
        <dbReference type="EMBL" id="TLD02247.1"/>
    </source>
</evidence>
<dbReference type="Gene3D" id="3.40.50.2300">
    <property type="match status" value="2"/>
</dbReference>
<dbReference type="Proteomes" id="UP000306509">
    <property type="component" value="Unassembled WGS sequence"/>
</dbReference>
<dbReference type="STRING" id="180332.GCA_000797495_01249"/>
<evidence type="ECO:0000256" key="2">
    <source>
        <dbReference type="ARBA" id="ARBA00007639"/>
    </source>
</evidence>
<evidence type="ECO:0000256" key="1">
    <source>
        <dbReference type="ARBA" id="ARBA00004196"/>
    </source>
</evidence>
<dbReference type="PANTHER" id="PTHR46847">
    <property type="entry name" value="D-ALLOSE-BINDING PERIPLASMIC PROTEIN-RELATED"/>
    <property type="match status" value="1"/>
</dbReference>
<protein>
    <submittedName>
        <fullName evidence="7">Rhamnose ABC transporter, rhamnose-binding protein</fullName>
    </submittedName>
</protein>
<feature type="domain" description="Periplasmic binding protein" evidence="6">
    <location>
        <begin position="64"/>
        <end position="315"/>
    </location>
</feature>
<sequence precursor="true">MKKMMATLLCAVLVTGLCACGSPKAPTEETKSGQTTDVDAKEPAGEEKSGSDSATKIAWYAPAPHPYFDEVKKGVEKFQEDQGVEVVIQIGPDWTQASENEKVEALIAQGVNALSIYPCDASGANGLYEEITKKMGVNVINFGTDTAKPTTASFAVATDVKQAAYDATEAVIKMMGEKGNILNVLEVLEDPNTALRKEGVEEAVAKYPDVTIIQEIAGIKTQEEAVSKIESALSANVGKIDGIVCTGLVTSVGMTQTLSDYYEKQGDDKHIYTVAIDTDSGVMKGIENGIVDATIAQNTAGHGYISCMILKYMGEGYKVKDGQYFINAGNVIVTKDNQTTYEAELDQVTQDILGKLTTEYLTK</sequence>
<dbReference type="AlphaFoldDB" id="A0A4U8QB76"/>
<reference evidence="7 8" key="1">
    <citation type="journal article" date="2019" name="Anaerobe">
        <title>Detection of Robinsoniella peoriensis in multiple bone samples of a trauma patient.</title>
        <authorList>
            <person name="Schrottner P."/>
            <person name="Hartwich K."/>
            <person name="Bunk B."/>
            <person name="Schober I."/>
            <person name="Helbig S."/>
            <person name="Rudolph W.W."/>
            <person name="Gunzer F."/>
        </authorList>
    </citation>
    <scope>NUCLEOTIDE SEQUENCE [LARGE SCALE GENOMIC DNA]</scope>
    <source>
        <strain evidence="7 8">DSM 106044</strain>
    </source>
</reference>
<keyword evidence="3 5" id="KW-0732">Signal</keyword>
<dbReference type="InterPro" id="IPR025997">
    <property type="entry name" value="SBP_2_dom"/>
</dbReference>
<feature type="signal peptide" evidence="5">
    <location>
        <begin position="1"/>
        <end position="19"/>
    </location>
</feature>
<dbReference type="GO" id="GO:0030246">
    <property type="term" value="F:carbohydrate binding"/>
    <property type="evidence" value="ECO:0007669"/>
    <property type="project" value="UniProtKB-ARBA"/>
</dbReference>
<keyword evidence="8" id="KW-1185">Reference proteome</keyword>
<organism evidence="7 8">
    <name type="scientific">Robinsoniella peoriensis</name>
    <dbReference type="NCBI Taxonomy" id="180332"/>
    <lineage>
        <taxon>Bacteria</taxon>
        <taxon>Bacillati</taxon>
        <taxon>Bacillota</taxon>
        <taxon>Clostridia</taxon>
        <taxon>Lachnospirales</taxon>
        <taxon>Lachnospiraceae</taxon>
        <taxon>Robinsoniella</taxon>
    </lineage>
</organism>
<evidence type="ECO:0000256" key="4">
    <source>
        <dbReference type="SAM" id="MobiDB-lite"/>
    </source>
</evidence>
<feature type="region of interest" description="Disordered" evidence="4">
    <location>
        <begin position="24"/>
        <end position="54"/>
    </location>
</feature>
<dbReference type="Pfam" id="PF13407">
    <property type="entry name" value="Peripla_BP_4"/>
    <property type="match status" value="1"/>
</dbReference>
<comment type="subcellular location">
    <subcellularLocation>
        <location evidence="1">Cell envelope</location>
    </subcellularLocation>
</comment>
<evidence type="ECO:0000256" key="5">
    <source>
        <dbReference type="SAM" id="SignalP"/>
    </source>
</evidence>
<gene>
    <name evidence="7" type="ORF">DSM106044_00845</name>
</gene>
<dbReference type="GO" id="GO:0030313">
    <property type="term" value="C:cell envelope"/>
    <property type="evidence" value="ECO:0007669"/>
    <property type="project" value="UniProtKB-SubCell"/>
</dbReference>
<dbReference type="PANTHER" id="PTHR46847:SF1">
    <property type="entry name" value="D-ALLOSE-BINDING PERIPLASMIC PROTEIN-RELATED"/>
    <property type="match status" value="1"/>
</dbReference>
<name>A0A4U8QB76_9FIRM</name>
<dbReference type="EMBL" id="QGQD01000020">
    <property type="protein sequence ID" value="TLD02247.1"/>
    <property type="molecule type" value="Genomic_DNA"/>
</dbReference>
<evidence type="ECO:0000259" key="6">
    <source>
        <dbReference type="Pfam" id="PF13407"/>
    </source>
</evidence>
<comment type="similarity">
    <text evidence="2">Belongs to the bacterial solute-binding protein 2 family.</text>
</comment>
<dbReference type="SUPFAM" id="SSF53822">
    <property type="entry name" value="Periplasmic binding protein-like I"/>
    <property type="match status" value="1"/>
</dbReference>
<dbReference type="CDD" id="cd01536">
    <property type="entry name" value="PBP1_ABC_sugar_binding-like"/>
    <property type="match status" value="1"/>
</dbReference>
<dbReference type="RefSeq" id="WP_027293347.1">
    <property type="nucleotide sequence ID" value="NZ_QGQD01000020.1"/>
</dbReference>
<feature type="compositionally biased region" description="Basic and acidic residues" evidence="4">
    <location>
        <begin position="38"/>
        <end position="50"/>
    </location>
</feature>
<comment type="caution">
    <text evidence="7">The sequence shown here is derived from an EMBL/GenBank/DDBJ whole genome shotgun (WGS) entry which is preliminary data.</text>
</comment>
<evidence type="ECO:0000256" key="3">
    <source>
        <dbReference type="ARBA" id="ARBA00022729"/>
    </source>
</evidence>
<evidence type="ECO:0000313" key="8">
    <source>
        <dbReference type="Proteomes" id="UP000306509"/>
    </source>
</evidence>
<dbReference type="InterPro" id="IPR028082">
    <property type="entry name" value="Peripla_BP_I"/>
</dbReference>
<dbReference type="PROSITE" id="PS51257">
    <property type="entry name" value="PROKAR_LIPOPROTEIN"/>
    <property type="match status" value="1"/>
</dbReference>
<feature type="chain" id="PRO_5039157941" evidence="5">
    <location>
        <begin position="20"/>
        <end position="363"/>
    </location>
</feature>